<dbReference type="Gene3D" id="3.20.20.70">
    <property type="entry name" value="Aldolase class I"/>
    <property type="match status" value="1"/>
</dbReference>
<proteinExistence type="predicted"/>
<evidence type="ECO:0000256" key="2">
    <source>
        <dbReference type="ARBA" id="ARBA00022679"/>
    </source>
</evidence>
<evidence type="ECO:0000256" key="1">
    <source>
        <dbReference type="ARBA" id="ARBA00001947"/>
    </source>
</evidence>
<dbReference type="PANTHER" id="PTHR37418:SF2">
    <property type="entry name" value="3-KETO-5-AMINOHEXANOATE CLEAVAGE ENZYME"/>
    <property type="match status" value="1"/>
</dbReference>
<dbReference type="EMBL" id="JALHLG010000035">
    <property type="protein sequence ID" value="MCJ2188448.1"/>
    <property type="molecule type" value="Genomic_DNA"/>
</dbReference>
<keyword evidence="6" id="KW-1185">Reference proteome</keyword>
<accession>A0ABT0BU76</accession>
<protein>
    <submittedName>
        <fullName evidence="5">3-keto-5-aminohexanoate cleavage protein</fullName>
    </submittedName>
</protein>
<evidence type="ECO:0000313" key="6">
    <source>
        <dbReference type="Proteomes" id="UP001202281"/>
    </source>
</evidence>
<name>A0ABT0BU76_9SPHN</name>
<reference evidence="5 6" key="1">
    <citation type="submission" date="2022-04" db="EMBL/GenBank/DDBJ databases">
        <title>Identification of a novel bacterium isolated from mangrove sediments.</title>
        <authorList>
            <person name="Pan X."/>
        </authorList>
    </citation>
    <scope>NUCLEOTIDE SEQUENCE [LARGE SCALE GENOMIC DNA]</scope>
    <source>
        <strain evidence="5 6">B2638</strain>
    </source>
</reference>
<dbReference type="InterPro" id="IPR008567">
    <property type="entry name" value="BKACE"/>
</dbReference>
<comment type="cofactor">
    <cofactor evidence="1">
        <name>Zn(2+)</name>
        <dbReference type="ChEBI" id="CHEBI:29105"/>
    </cofactor>
</comment>
<keyword evidence="3" id="KW-0479">Metal-binding</keyword>
<dbReference type="PANTHER" id="PTHR37418">
    <property type="entry name" value="3-KETO-5-AMINOHEXANOATE CLEAVAGE ENZYME-RELATED"/>
    <property type="match status" value="1"/>
</dbReference>
<keyword evidence="2" id="KW-0808">Transferase</keyword>
<gene>
    <name evidence="5" type="ORF">MTR66_16700</name>
</gene>
<evidence type="ECO:0000313" key="5">
    <source>
        <dbReference type="EMBL" id="MCJ2188448.1"/>
    </source>
</evidence>
<organism evidence="5 6">
    <name type="scientific">Novosphingobium beihaiensis</name>
    <dbReference type="NCBI Taxonomy" id="2930389"/>
    <lineage>
        <taxon>Bacteria</taxon>
        <taxon>Pseudomonadati</taxon>
        <taxon>Pseudomonadota</taxon>
        <taxon>Alphaproteobacteria</taxon>
        <taxon>Sphingomonadales</taxon>
        <taxon>Sphingomonadaceae</taxon>
        <taxon>Novosphingobium</taxon>
    </lineage>
</organism>
<dbReference type="InterPro" id="IPR013785">
    <property type="entry name" value="Aldolase_TIM"/>
</dbReference>
<keyword evidence="4" id="KW-0862">Zinc</keyword>
<evidence type="ECO:0000256" key="4">
    <source>
        <dbReference type="ARBA" id="ARBA00022833"/>
    </source>
</evidence>
<dbReference type="Pfam" id="PF05853">
    <property type="entry name" value="BKACE"/>
    <property type="match status" value="1"/>
</dbReference>
<comment type="caution">
    <text evidence="5">The sequence shown here is derived from an EMBL/GenBank/DDBJ whole genome shotgun (WGS) entry which is preliminary data.</text>
</comment>
<dbReference type="RefSeq" id="WP_243923150.1">
    <property type="nucleotide sequence ID" value="NZ_JALHLG010000035.1"/>
</dbReference>
<evidence type="ECO:0000256" key="3">
    <source>
        <dbReference type="ARBA" id="ARBA00022723"/>
    </source>
</evidence>
<dbReference type="Proteomes" id="UP001202281">
    <property type="component" value="Unassembled WGS sequence"/>
</dbReference>
<sequence>MNATAQQEVPSLWEAARQESEGYGFLGNYEQPKWDIPEAIGISCAVSNRFGEDADQGASVSSIEQYIDEASAVIEEGVCSVHIDFTWVTDKDGRRLDQIPPVEAYQMVLEPLRKRYGYDFIADLNVLNGKTFEECMSPAVAGLAEIAPCAPGHPEAFVGPAVRTLFANGVLPALAIHNSGEIELTKRRLIDTGIMTGPVLWGLLFGLPFDIGRTLLSGNCVMDTDDMIRQMMLMIHQIRKLNPEAQILVCAAGRATMYMTTLATMLGLHIRIGTEDTQWKYPNSNEQFTSNIEMLKTAKEIAALHGRRPATANEMRQMLGMQPR</sequence>